<keyword evidence="2" id="KW-1185">Reference proteome</keyword>
<accession>A0A1I4CQH1</accession>
<name>A0A1I4CQH1_9PROT</name>
<dbReference type="AlphaFoldDB" id="A0A1I4CQH1"/>
<dbReference type="Proteomes" id="UP000199473">
    <property type="component" value="Unassembled WGS sequence"/>
</dbReference>
<evidence type="ECO:0000313" key="2">
    <source>
        <dbReference type="Proteomes" id="UP000199473"/>
    </source>
</evidence>
<sequence>MERRRFLLAGLAGTLARPADAARSTPPPEMTRPEELLLGDVEATVEDIQYGPPGRGRGRRHRCRIETRRVPFRDRRGRLRYRILEREVCR</sequence>
<proteinExistence type="predicted"/>
<dbReference type="EMBL" id="FOSQ01000008">
    <property type="protein sequence ID" value="SFK82306.1"/>
    <property type="molecule type" value="Genomic_DNA"/>
</dbReference>
<protein>
    <submittedName>
        <fullName evidence="1">Uncharacterized protein</fullName>
    </submittedName>
</protein>
<gene>
    <name evidence="1" type="ORF">SAMN02745775_10813</name>
</gene>
<dbReference type="STRING" id="1123062.SAMN02745775_10813"/>
<organism evidence="1 2">
    <name type="scientific">Falsiroseomonas stagni DSM 19981</name>
    <dbReference type="NCBI Taxonomy" id="1123062"/>
    <lineage>
        <taxon>Bacteria</taxon>
        <taxon>Pseudomonadati</taxon>
        <taxon>Pseudomonadota</taxon>
        <taxon>Alphaproteobacteria</taxon>
        <taxon>Acetobacterales</taxon>
        <taxon>Roseomonadaceae</taxon>
        <taxon>Falsiroseomonas</taxon>
    </lineage>
</organism>
<reference evidence="1 2" key="1">
    <citation type="submission" date="2016-10" db="EMBL/GenBank/DDBJ databases">
        <authorList>
            <person name="de Groot N.N."/>
        </authorList>
    </citation>
    <scope>NUCLEOTIDE SEQUENCE [LARGE SCALE GENOMIC DNA]</scope>
    <source>
        <strain evidence="1 2">DSM 19981</strain>
    </source>
</reference>
<dbReference type="RefSeq" id="WP_092961477.1">
    <property type="nucleotide sequence ID" value="NZ_FOSQ01000008.1"/>
</dbReference>
<evidence type="ECO:0000313" key="1">
    <source>
        <dbReference type="EMBL" id="SFK82306.1"/>
    </source>
</evidence>